<evidence type="ECO:0000256" key="10">
    <source>
        <dbReference type="SAM" id="MobiDB-lite"/>
    </source>
</evidence>
<feature type="domain" description="GH18" evidence="12">
    <location>
        <begin position="25"/>
        <end position="326"/>
    </location>
</feature>
<dbReference type="SUPFAM" id="SSF51445">
    <property type="entry name" value="(Trans)glycosidases"/>
    <property type="match status" value="1"/>
</dbReference>
<comment type="catalytic activity">
    <reaction evidence="1">
        <text>Random endo-hydrolysis of N-acetyl-beta-D-glucosaminide (1-&gt;4)-beta-linkages in chitin and chitodextrins.</text>
        <dbReference type="EC" id="3.2.1.14"/>
    </reaction>
</comment>
<dbReference type="EC" id="3.2.1.14" evidence="2"/>
<dbReference type="GO" id="GO:0005576">
    <property type="term" value="C:extracellular region"/>
    <property type="evidence" value="ECO:0007669"/>
    <property type="project" value="InterPro"/>
</dbReference>
<keyword evidence="6 8" id="KW-0326">Glycosidase</keyword>
<evidence type="ECO:0000256" key="1">
    <source>
        <dbReference type="ARBA" id="ARBA00000822"/>
    </source>
</evidence>
<name>A0A168T606_ABSGL</name>
<evidence type="ECO:0000256" key="8">
    <source>
        <dbReference type="RuleBase" id="RU000489"/>
    </source>
</evidence>
<dbReference type="OMA" id="WARHISP"/>
<dbReference type="EMBL" id="LT555132">
    <property type="protein sequence ID" value="SAM09529.1"/>
    <property type="molecule type" value="Genomic_DNA"/>
</dbReference>
<dbReference type="GO" id="GO:0030246">
    <property type="term" value="F:carbohydrate binding"/>
    <property type="evidence" value="ECO:0007669"/>
    <property type="project" value="InterPro"/>
</dbReference>
<evidence type="ECO:0000256" key="9">
    <source>
        <dbReference type="RuleBase" id="RU004453"/>
    </source>
</evidence>
<dbReference type="GO" id="GO:0000272">
    <property type="term" value="P:polysaccharide catabolic process"/>
    <property type="evidence" value="ECO:0007669"/>
    <property type="project" value="UniProtKB-KW"/>
</dbReference>
<dbReference type="GO" id="GO:0008843">
    <property type="term" value="F:endochitinase activity"/>
    <property type="evidence" value="ECO:0007669"/>
    <property type="project" value="UniProtKB-EC"/>
</dbReference>
<feature type="signal peptide" evidence="11">
    <location>
        <begin position="1"/>
        <end position="18"/>
    </location>
</feature>
<dbReference type="Gene3D" id="2.10.10.20">
    <property type="entry name" value="Carbohydrate-binding module superfamily 5/12"/>
    <property type="match status" value="3"/>
</dbReference>
<evidence type="ECO:0000256" key="3">
    <source>
        <dbReference type="ARBA" id="ARBA00022801"/>
    </source>
</evidence>
<evidence type="ECO:0000256" key="6">
    <source>
        <dbReference type="ARBA" id="ARBA00023295"/>
    </source>
</evidence>
<keyword evidence="14" id="KW-1185">Reference proteome</keyword>
<keyword evidence="3 8" id="KW-0378">Hydrolase</keyword>
<dbReference type="InterPro" id="IPR003610">
    <property type="entry name" value="CBM5/12"/>
</dbReference>
<evidence type="ECO:0000256" key="5">
    <source>
        <dbReference type="ARBA" id="ARBA00023277"/>
    </source>
</evidence>
<sequence length="594" mass="63315">MKTSTLVLLASLLTGALGFENECNDNLAVYWGQNSYGAANMNDPSKWQHSIRQYCQDSTIDIIPMGFVTQFFGTGDLPTINLANICNNVDNGTFPGTSLANCSAISDDIQYCQSQGKAVTLSLGGATGGAGFQSNDQASTFADTVWDLFLGGSSSTRPFGEAVLDGVDLDIEGGGSNYYDTFLTQLRSHFTNAEKKYYVTAAPQCVYPDANLRATISENSIDALYVQFYNNPCGLQTWGTSGWNYGVWDYWAKHISPNKNIKIYIGAPASSSAAGGGYVPLDTLSNIALSTRTSFPSFGGVMFWDASQAVANGNIDAGIKQALSNGGSCGKPFDYPACDSPVYDPNGSYPGGSKVSHSACDGESPAPTTVSPTNATSTVASTTSAPSAPSTPLPDDQSCGAVSAWSSTAVYKSGDQVAYSNQIYTAKWWTLGEMPGPGVDVWTAGGSCTSQSKVIPLASSPNDEGSTFTTLAASPSCKSAAPWRPSMSYKEGDKVMHGGHIHVAIWWNENEEPGSDNNYSWKLDVVCNAAIVKRDNKITYSRACKKTWSPEEYYYEQNLVAYDGKLYHAKTGSKGQSPKDNASIWSLVSTCVNE</sequence>
<dbReference type="Proteomes" id="UP000078561">
    <property type="component" value="Unassembled WGS sequence"/>
</dbReference>
<evidence type="ECO:0000256" key="11">
    <source>
        <dbReference type="SAM" id="SignalP"/>
    </source>
</evidence>
<organism evidence="13">
    <name type="scientific">Absidia glauca</name>
    <name type="common">Pin mould</name>
    <dbReference type="NCBI Taxonomy" id="4829"/>
    <lineage>
        <taxon>Eukaryota</taxon>
        <taxon>Fungi</taxon>
        <taxon>Fungi incertae sedis</taxon>
        <taxon>Mucoromycota</taxon>
        <taxon>Mucoromycotina</taxon>
        <taxon>Mucoromycetes</taxon>
        <taxon>Mucorales</taxon>
        <taxon>Cunninghamellaceae</taxon>
        <taxon>Absidia</taxon>
    </lineage>
</organism>
<keyword evidence="11" id="KW-0732">Signal</keyword>
<dbReference type="STRING" id="4829.A0A168T606"/>
<protein>
    <recommendedName>
        <fullName evidence="2">chitinase</fullName>
        <ecNumber evidence="2">3.2.1.14</ecNumber>
    </recommendedName>
</protein>
<dbReference type="SUPFAM" id="SSF51055">
    <property type="entry name" value="Carbohydrate binding domain"/>
    <property type="match status" value="3"/>
</dbReference>
<evidence type="ECO:0000259" key="12">
    <source>
        <dbReference type="PROSITE" id="PS51910"/>
    </source>
</evidence>
<feature type="chain" id="PRO_5007900414" description="chitinase" evidence="11">
    <location>
        <begin position="19"/>
        <end position="594"/>
    </location>
</feature>
<keyword evidence="4" id="KW-0146">Chitin degradation</keyword>
<feature type="region of interest" description="Disordered" evidence="10">
    <location>
        <begin position="353"/>
        <end position="399"/>
    </location>
</feature>
<dbReference type="PANTHER" id="PTHR45708:SF49">
    <property type="entry name" value="ENDOCHITINASE"/>
    <property type="match status" value="1"/>
</dbReference>
<dbReference type="AlphaFoldDB" id="A0A168T606"/>
<dbReference type="InterPro" id="IPR045321">
    <property type="entry name" value="Cts1-like"/>
</dbReference>
<dbReference type="InParanoid" id="A0A168T606"/>
<keyword evidence="5" id="KW-0119">Carbohydrate metabolism</keyword>
<reference evidence="13" key="1">
    <citation type="submission" date="2016-04" db="EMBL/GenBank/DDBJ databases">
        <authorList>
            <person name="Evans L.H."/>
            <person name="Alamgir A."/>
            <person name="Owens N."/>
            <person name="Weber N.D."/>
            <person name="Virtaneva K."/>
            <person name="Barbian K."/>
            <person name="Babar A."/>
            <person name="Rosenke K."/>
        </authorList>
    </citation>
    <scope>NUCLEOTIDE SEQUENCE [LARGE SCALE GENOMIC DNA]</scope>
    <source>
        <strain evidence="13">CBS 101.48</strain>
    </source>
</reference>
<comment type="similarity">
    <text evidence="9">Belongs to the glycosyl hydrolase 18 family.</text>
</comment>
<dbReference type="InterPro" id="IPR001579">
    <property type="entry name" value="Glyco_hydro_18_chit_AS"/>
</dbReference>
<dbReference type="OrthoDB" id="6020543at2759"/>
<dbReference type="PROSITE" id="PS51910">
    <property type="entry name" value="GH18_2"/>
    <property type="match status" value="1"/>
</dbReference>
<dbReference type="SMART" id="SM00495">
    <property type="entry name" value="ChtBD3"/>
    <property type="match status" value="3"/>
</dbReference>
<feature type="compositionally biased region" description="Low complexity" evidence="10">
    <location>
        <begin position="364"/>
        <end position="390"/>
    </location>
</feature>
<dbReference type="CDD" id="cd02877">
    <property type="entry name" value="GH18_hevamine_XipI_class_III"/>
    <property type="match status" value="1"/>
</dbReference>
<dbReference type="CDD" id="cd12215">
    <property type="entry name" value="ChiC_BD"/>
    <property type="match status" value="2"/>
</dbReference>
<accession>A0A168T606</accession>
<dbReference type="Pfam" id="PF02839">
    <property type="entry name" value="CBM_5_12"/>
    <property type="match status" value="1"/>
</dbReference>
<proteinExistence type="inferred from homology"/>
<dbReference type="PANTHER" id="PTHR45708">
    <property type="entry name" value="ENDOCHITINASE"/>
    <property type="match status" value="1"/>
</dbReference>
<dbReference type="GO" id="GO:0006032">
    <property type="term" value="P:chitin catabolic process"/>
    <property type="evidence" value="ECO:0007669"/>
    <property type="project" value="UniProtKB-KW"/>
</dbReference>
<dbReference type="InterPro" id="IPR050542">
    <property type="entry name" value="Glycosyl_Hydrlase18_Chitinase"/>
</dbReference>
<dbReference type="InterPro" id="IPR001223">
    <property type="entry name" value="Glyco_hydro18_cat"/>
</dbReference>
<evidence type="ECO:0000256" key="7">
    <source>
        <dbReference type="ARBA" id="ARBA00023326"/>
    </source>
</evidence>
<dbReference type="PROSITE" id="PS01095">
    <property type="entry name" value="GH18_1"/>
    <property type="match status" value="1"/>
</dbReference>
<dbReference type="Pfam" id="PF00704">
    <property type="entry name" value="Glyco_hydro_18"/>
    <property type="match status" value="1"/>
</dbReference>
<evidence type="ECO:0000256" key="2">
    <source>
        <dbReference type="ARBA" id="ARBA00012729"/>
    </source>
</evidence>
<evidence type="ECO:0000313" key="14">
    <source>
        <dbReference type="Proteomes" id="UP000078561"/>
    </source>
</evidence>
<dbReference type="InterPro" id="IPR017853">
    <property type="entry name" value="GH"/>
</dbReference>
<dbReference type="InterPro" id="IPR036573">
    <property type="entry name" value="CBM_sf_5/12"/>
</dbReference>
<evidence type="ECO:0000256" key="4">
    <source>
        <dbReference type="ARBA" id="ARBA00023024"/>
    </source>
</evidence>
<dbReference type="Gene3D" id="3.20.20.80">
    <property type="entry name" value="Glycosidases"/>
    <property type="match status" value="1"/>
</dbReference>
<evidence type="ECO:0000313" key="13">
    <source>
        <dbReference type="EMBL" id="SAM09529.1"/>
    </source>
</evidence>
<gene>
    <name evidence="13" type="primary">ABSGL_15223.1 scaffold 16253</name>
</gene>
<keyword evidence="7" id="KW-0624">Polysaccharide degradation</keyword>